<comment type="caution">
    <text evidence="1">The sequence shown here is derived from an EMBL/GenBank/DDBJ whole genome shotgun (WGS) entry which is preliminary data.</text>
</comment>
<name>A0A397SN52_9GLOM</name>
<accession>A0A397SN52</accession>
<evidence type="ECO:0000313" key="1">
    <source>
        <dbReference type="EMBL" id="RIA87448.1"/>
    </source>
</evidence>
<dbReference type="OrthoDB" id="2391056at2759"/>
<gene>
    <name evidence="1" type="ORF">C1645_827774</name>
</gene>
<dbReference type="AlphaFoldDB" id="A0A397SN52"/>
<dbReference type="EMBL" id="QKYT01000308">
    <property type="protein sequence ID" value="RIA87448.1"/>
    <property type="molecule type" value="Genomic_DNA"/>
</dbReference>
<sequence length="95" mass="11024">MYPIRIGMKTQVEINRKKFIMHILEGNKFDLNQPGYIYQCDSNSSSIVMGFDKESIYTELLHDIEFCPYSISIVDKLFVMIFGLGKSDVYLSKNL</sequence>
<keyword evidence="2" id="KW-1185">Reference proteome</keyword>
<protein>
    <submittedName>
        <fullName evidence="1">Uncharacterized protein</fullName>
    </submittedName>
</protein>
<evidence type="ECO:0000313" key="2">
    <source>
        <dbReference type="Proteomes" id="UP000265703"/>
    </source>
</evidence>
<proteinExistence type="predicted"/>
<reference evidence="1 2" key="1">
    <citation type="submission" date="2018-06" db="EMBL/GenBank/DDBJ databases">
        <title>Comparative genomics reveals the genomic features of Rhizophagus irregularis, R. cerebriforme, R. diaphanum and Gigaspora rosea, and their symbiotic lifestyle signature.</title>
        <authorList>
            <person name="Morin E."/>
            <person name="San Clemente H."/>
            <person name="Chen E.C.H."/>
            <person name="De La Providencia I."/>
            <person name="Hainaut M."/>
            <person name="Kuo A."/>
            <person name="Kohler A."/>
            <person name="Murat C."/>
            <person name="Tang N."/>
            <person name="Roy S."/>
            <person name="Loubradou J."/>
            <person name="Henrissat B."/>
            <person name="Grigoriev I.V."/>
            <person name="Corradi N."/>
            <person name="Roux C."/>
            <person name="Martin F.M."/>
        </authorList>
    </citation>
    <scope>NUCLEOTIDE SEQUENCE [LARGE SCALE GENOMIC DNA]</scope>
    <source>
        <strain evidence="1 2">DAOM 227022</strain>
    </source>
</reference>
<organism evidence="1 2">
    <name type="scientific">Glomus cerebriforme</name>
    <dbReference type="NCBI Taxonomy" id="658196"/>
    <lineage>
        <taxon>Eukaryota</taxon>
        <taxon>Fungi</taxon>
        <taxon>Fungi incertae sedis</taxon>
        <taxon>Mucoromycota</taxon>
        <taxon>Glomeromycotina</taxon>
        <taxon>Glomeromycetes</taxon>
        <taxon>Glomerales</taxon>
        <taxon>Glomeraceae</taxon>
        <taxon>Glomus</taxon>
    </lineage>
</organism>
<dbReference type="Proteomes" id="UP000265703">
    <property type="component" value="Unassembled WGS sequence"/>
</dbReference>